<protein>
    <submittedName>
        <fullName evidence="1">Uncharacterized protein</fullName>
    </submittedName>
</protein>
<proteinExistence type="predicted"/>
<reference evidence="1 2" key="1">
    <citation type="submission" date="2024-08" db="EMBL/GenBank/DDBJ databases">
        <title>Insights into the chromosomal genome structure of Flemingia macrophylla.</title>
        <authorList>
            <person name="Ding Y."/>
            <person name="Zhao Y."/>
            <person name="Bi W."/>
            <person name="Wu M."/>
            <person name="Zhao G."/>
            <person name="Gong Y."/>
            <person name="Li W."/>
            <person name="Zhang P."/>
        </authorList>
    </citation>
    <scope>NUCLEOTIDE SEQUENCE [LARGE SCALE GENOMIC DNA]</scope>
    <source>
        <strain evidence="1">DYQJB</strain>
        <tissue evidence="1">Leaf</tissue>
    </source>
</reference>
<accession>A0ABD1N8E9</accession>
<sequence>MIIKVVSNRELPPPPLSSLMILYKSSGKDPVLQEKNDDYNSHKPECPSIHHPVFHLLNTFESSLDLTYP</sequence>
<name>A0ABD1N8E9_9FABA</name>
<dbReference type="EMBL" id="JBGMDY010000002">
    <property type="protein sequence ID" value="KAL2344381.1"/>
    <property type="molecule type" value="Genomic_DNA"/>
</dbReference>
<comment type="caution">
    <text evidence="1">The sequence shown here is derived from an EMBL/GenBank/DDBJ whole genome shotgun (WGS) entry which is preliminary data.</text>
</comment>
<dbReference type="Proteomes" id="UP001603857">
    <property type="component" value="Unassembled WGS sequence"/>
</dbReference>
<organism evidence="1 2">
    <name type="scientific">Flemingia macrophylla</name>
    <dbReference type="NCBI Taxonomy" id="520843"/>
    <lineage>
        <taxon>Eukaryota</taxon>
        <taxon>Viridiplantae</taxon>
        <taxon>Streptophyta</taxon>
        <taxon>Embryophyta</taxon>
        <taxon>Tracheophyta</taxon>
        <taxon>Spermatophyta</taxon>
        <taxon>Magnoliopsida</taxon>
        <taxon>eudicotyledons</taxon>
        <taxon>Gunneridae</taxon>
        <taxon>Pentapetalae</taxon>
        <taxon>rosids</taxon>
        <taxon>fabids</taxon>
        <taxon>Fabales</taxon>
        <taxon>Fabaceae</taxon>
        <taxon>Papilionoideae</taxon>
        <taxon>50 kb inversion clade</taxon>
        <taxon>NPAAA clade</taxon>
        <taxon>indigoferoid/millettioid clade</taxon>
        <taxon>Phaseoleae</taxon>
        <taxon>Flemingia</taxon>
    </lineage>
</organism>
<dbReference type="AlphaFoldDB" id="A0ABD1N8E9"/>
<gene>
    <name evidence="1" type="ORF">Fmac_005666</name>
</gene>
<keyword evidence="2" id="KW-1185">Reference proteome</keyword>
<evidence type="ECO:0000313" key="2">
    <source>
        <dbReference type="Proteomes" id="UP001603857"/>
    </source>
</evidence>
<evidence type="ECO:0000313" key="1">
    <source>
        <dbReference type="EMBL" id="KAL2344381.1"/>
    </source>
</evidence>